<keyword evidence="2" id="KW-0460">Magnesium</keyword>
<sequence length="313" mass="34473">MTVALPSIDPPFSARLHPLTSVASAATAKWAAEWGLTERPELALRLRETDPARLAGRVCPSASLEGLTLNSDWQAWLFLFDDAYCDESEIGSDPAATTEVTIWMLGALEAGEAGPHDVFAGALADLCARLDAMASPVQRTRFRQEVTAYLYSLVWEAARRRQRMPAQLAEYIRMRRHCSAVPTCLALIDVVNGFSLSQELWCSPAVRAAADAATDITCWTNDVLSLAKEETRSIELLSLPAVLSRRQGLNQAEALRACTAMIDARIRDYLEAQQPLLASGDPVLARFCADLRHWIAGNLAWSRETGRYRVTAR</sequence>
<keyword evidence="2" id="KW-0479">Metal-binding</keyword>
<dbReference type="PANTHER" id="PTHR35201:SF4">
    <property type="entry name" value="BETA-PINACENE SYNTHASE-RELATED"/>
    <property type="match status" value="1"/>
</dbReference>
<dbReference type="InterPro" id="IPR008949">
    <property type="entry name" value="Isoprenoid_synthase_dom_sf"/>
</dbReference>
<dbReference type="InterPro" id="IPR034686">
    <property type="entry name" value="Terpene_cyclase-like_2"/>
</dbReference>
<comment type="cofactor">
    <cofactor evidence="2">
        <name>Mg(2+)</name>
        <dbReference type="ChEBI" id="CHEBI:18420"/>
    </cofactor>
</comment>
<dbReference type="PANTHER" id="PTHR35201">
    <property type="entry name" value="TERPENE SYNTHASE"/>
    <property type="match status" value="1"/>
</dbReference>
<evidence type="ECO:0000256" key="1">
    <source>
        <dbReference type="ARBA" id="ARBA00023239"/>
    </source>
</evidence>
<dbReference type="GO" id="GO:0046872">
    <property type="term" value="F:metal ion binding"/>
    <property type="evidence" value="ECO:0007669"/>
    <property type="project" value="UniProtKB-KW"/>
</dbReference>
<evidence type="ECO:0000313" key="3">
    <source>
        <dbReference type="EMBL" id="MBR7832742.1"/>
    </source>
</evidence>
<dbReference type="SFLD" id="SFLDS00005">
    <property type="entry name" value="Isoprenoid_Synthase_Type_I"/>
    <property type="match status" value="1"/>
</dbReference>
<keyword evidence="1 2" id="KW-0456">Lyase</keyword>
<dbReference type="Proteomes" id="UP000675781">
    <property type="component" value="Unassembled WGS sequence"/>
</dbReference>
<accession>A0A941EJK2</accession>
<dbReference type="EMBL" id="JAGSOG010000016">
    <property type="protein sequence ID" value="MBR7832742.1"/>
    <property type="molecule type" value="Genomic_DNA"/>
</dbReference>
<dbReference type="SFLD" id="SFLDG01020">
    <property type="entry name" value="Terpene_Cyclase_Like_2"/>
    <property type="match status" value="1"/>
</dbReference>
<name>A0A941EJK2_9ACTN</name>
<dbReference type="EC" id="4.2.3.-" evidence="2"/>
<reference evidence="3" key="1">
    <citation type="submission" date="2021-04" db="EMBL/GenBank/DDBJ databases">
        <title>Genome based classification of Actinospica acidithermotolerans sp. nov., an actinobacterium isolated from an Indonesian hot spring.</title>
        <authorList>
            <person name="Kusuma A.B."/>
            <person name="Putra K.E."/>
            <person name="Nafisah S."/>
            <person name="Loh J."/>
            <person name="Nouioui I."/>
            <person name="Goodfellow M."/>
        </authorList>
    </citation>
    <scope>NUCLEOTIDE SEQUENCE</scope>
    <source>
        <strain evidence="3">CSCA 57</strain>
    </source>
</reference>
<dbReference type="GO" id="GO:0010333">
    <property type="term" value="F:terpene synthase activity"/>
    <property type="evidence" value="ECO:0007669"/>
    <property type="project" value="InterPro"/>
</dbReference>
<comment type="caution">
    <text evidence="3">The sequence shown here is derived from an EMBL/GenBank/DDBJ whole genome shotgun (WGS) entry which is preliminary data.</text>
</comment>
<dbReference type="RefSeq" id="WP_212527269.1">
    <property type="nucleotide sequence ID" value="NZ_JAGSOG010000016.1"/>
</dbReference>
<gene>
    <name evidence="3" type="ORF">KDL01_05690</name>
</gene>
<keyword evidence="4" id="KW-1185">Reference proteome</keyword>
<dbReference type="Pfam" id="PF19086">
    <property type="entry name" value="Terpene_syn_C_2"/>
    <property type="match status" value="1"/>
</dbReference>
<protein>
    <recommendedName>
        <fullName evidence="2">Terpene synthase</fullName>
        <ecNumber evidence="2">4.2.3.-</ecNumber>
    </recommendedName>
</protein>
<organism evidence="3 4">
    <name type="scientific">Actinospica durhamensis</name>
    <dbReference type="NCBI Taxonomy" id="1508375"/>
    <lineage>
        <taxon>Bacteria</taxon>
        <taxon>Bacillati</taxon>
        <taxon>Actinomycetota</taxon>
        <taxon>Actinomycetes</taxon>
        <taxon>Catenulisporales</taxon>
        <taxon>Actinospicaceae</taxon>
        <taxon>Actinospica</taxon>
    </lineage>
</organism>
<evidence type="ECO:0000313" key="4">
    <source>
        <dbReference type="Proteomes" id="UP000675781"/>
    </source>
</evidence>
<dbReference type="AlphaFoldDB" id="A0A941EJK2"/>
<dbReference type="Gene3D" id="1.10.600.10">
    <property type="entry name" value="Farnesyl Diphosphate Synthase"/>
    <property type="match status" value="1"/>
</dbReference>
<evidence type="ECO:0000256" key="2">
    <source>
        <dbReference type="RuleBase" id="RU366034"/>
    </source>
</evidence>
<proteinExistence type="inferred from homology"/>
<dbReference type="SUPFAM" id="SSF48576">
    <property type="entry name" value="Terpenoid synthases"/>
    <property type="match status" value="1"/>
</dbReference>
<comment type="similarity">
    <text evidence="2">Belongs to the terpene synthase family.</text>
</comment>